<dbReference type="InterPro" id="IPR031828">
    <property type="entry name" value="Myofilin"/>
</dbReference>
<name>Q70VH9_LETIN</name>
<organism evidence="1">
    <name type="scientific">Lethocerus indicus</name>
    <name type="common">Giant water bug</name>
    <dbReference type="NCBI Taxonomy" id="212017"/>
    <lineage>
        <taxon>Eukaryota</taxon>
        <taxon>Metazoa</taxon>
        <taxon>Ecdysozoa</taxon>
        <taxon>Arthropoda</taxon>
        <taxon>Hexapoda</taxon>
        <taxon>Insecta</taxon>
        <taxon>Pterygota</taxon>
        <taxon>Neoptera</taxon>
        <taxon>Paraneoptera</taxon>
        <taxon>Hemiptera</taxon>
        <taxon>Heteroptera</taxon>
        <taxon>Panheteroptera</taxon>
        <taxon>Nepomorpha</taxon>
        <taxon>Belostomatidae</taxon>
        <taxon>Lethocerinae</taxon>
        <taxon>Lethocerus</taxon>
    </lineage>
</organism>
<accession>Q70VH9</accession>
<protein>
    <submittedName>
        <fullName evidence="1">Myofilin protein</fullName>
    </submittedName>
</protein>
<dbReference type="Pfam" id="PF15929">
    <property type="entry name" value="Myofilin"/>
    <property type="match status" value="2"/>
</dbReference>
<evidence type="ECO:0000313" key="1">
    <source>
        <dbReference type="EMBL" id="CAD59433.1"/>
    </source>
</evidence>
<reference evidence="1" key="1">
    <citation type="journal article" date="2005" name="J. Cell Sci.">
        <title>Myofilin, a protein in the thick filaments of insect muscle.</title>
        <authorList>
            <person name="Qiu F."/>
            <person name="Brendel S."/>
            <person name="Cunha P.M."/>
            <person name="Astola N."/>
            <person name="Song B."/>
            <person name="Furlong E.E."/>
            <person name="Leonard K.R."/>
            <person name="Bullard B."/>
        </authorList>
    </citation>
    <scope>NUCLEOTIDE SEQUENCE</scope>
    <source>
        <tissue evidence="1">Indirect flight muscle</tissue>
    </source>
</reference>
<sequence length="254" mass="30271">MLLHNHLDMIGRNEPIQRKAKFWQSYVRALKGPSHLPLNERLRLFALSKNHSIGTDDIRAPEALYYSRYPRSGLFRPLLSDYPTWPNIKSIYDDPLHAADRITVPGYRYLPISREIYGLSQRNIYPHHYSSVDRYPRHGDKDFASRIRGEFKHDEHSYFEFDNAKTFSDWDPHEGRTEAMKALPPETFVTHYQPPKYAREYTPGPDGRKIPIQDWVTDIWRPARRCYCYYARLPYRYPAGCFDRYSTTPRLEFY</sequence>
<dbReference type="EMBL" id="AJ535264">
    <property type="protein sequence ID" value="CAD59433.1"/>
    <property type="molecule type" value="mRNA"/>
</dbReference>
<proteinExistence type="evidence at transcript level"/>
<gene>
    <name evidence="1" type="primary">z1</name>
</gene>
<dbReference type="EMDB" id="EMD-3301"/>
<dbReference type="AlphaFoldDB" id="Q70VH9"/>